<feature type="transmembrane region" description="Helical" evidence="1">
    <location>
        <begin position="189"/>
        <end position="208"/>
    </location>
</feature>
<dbReference type="AlphaFoldDB" id="A0A4R3YVK2"/>
<keyword evidence="1" id="KW-1133">Transmembrane helix</keyword>
<dbReference type="GO" id="GO:0140359">
    <property type="term" value="F:ABC-type transporter activity"/>
    <property type="evidence" value="ECO:0007669"/>
    <property type="project" value="InterPro"/>
</dbReference>
<dbReference type="GeneID" id="98915947"/>
<accession>A0A4R3YVK2</accession>
<proteinExistence type="predicted"/>
<dbReference type="RefSeq" id="WP_066448079.1">
    <property type="nucleotide sequence ID" value="NZ_JANKBF010000009.1"/>
</dbReference>
<dbReference type="PANTHER" id="PTHR37305:SF2">
    <property type="entry name" value="BACITRACIN TRANSPORT PERMEASE PROTEIN BCRB"/>
    <property type="match status" value="1"/>
</dbReference>
<dbReference type="PANTHER" id="PTHR37305">
    <property type="entry name" value="INTEGRAL MEMBRANE PROTEIN-RELATED"/>
    <property type="match status" value="1"/>
</dbReference>
<keyword evidence="1" id="KW-0472">Membrane</keyword>
<feature type="transmembrane region" description="Helical" evidence="1">
    <location>
        <begin position="73"/>
        <end position="96"/>
    </location>
</feature>
<keyword evidence="3" id="KW-1185">Reference proteome</keyword>
<evidence type="ECO:0000313" key="3">
    <source>
        <dbReference type="Proteomes" id="UP000295515"/>
    </source>
</evidence>
<keyword evidence="1" id="KW-0812">Transmembrane</keyword>
<feature type="transmembrane region" description="Helical" evidence="1">
    <location>
        <begin position="117"/>
        <end position="142"/>
    </location>
</feature>
<name>A0A4R3YVK2_9FIRM</name>
<dbReference type="Proteomes" id="UP000295515">
    <property type="component" value="Unassembled WGS sequence"/>
</dbReference>
<reference evidence="2 3" key="1">
    <citation type="submission" date="2019-03" db="EMBL/GenBank/DDBJ databases">
        <title>Genomic Encyclopedia of Type Strains, Phase IV (KMG-IV): sequencing the most valuable type-strain genomes for metagenomic binning, comparative biology and taxonomic classification.</title>
        <authorList>
            <person name="Goeker M."/>
        </authorList>
    </citation>
    <scope>NUCLEOTIDE SEQUENCE [LARGE SCALE GENOMIC DNA]</scope>
    <source>
        <strain evidence="2 3">DSM 29487</strain>
    </source>
</reference>
<evidence type="ECO:0000313" key="2">
    <source>
        <dbReference type="EMBL" id="TCV96532.1"/>
    </source>
</evidence>
<protein>
    <submittedName>
        <fullName evidence="2">ABC-2 type transport system permease protein</fullName>
    </submittedName>
</protein>
<evidence type="ECO:0000256" key="1">
    <source>
        <dbReference type="SAM" id="Phobius"/>
    </source>
</evidence>
<feature type="transmembrane region" description="Helical" evidence="1">
    <location>
        <begin position="12"/>
        <end position="35"/>
    </location>
</feature>
<dbReference type="GO" id="GO:0005886">
    <property type="term" value="C:plasma membrane"/>
    <property type="evidence" value="ECO:0007669"/>
    <property type="project" value="UniProtKB-SubCell"/>
</dbReference>
<feature type="transmembrane region" description="Helical" evidence="1">
    <location>
        <begin position="154"/>
        <end position="177"/>
    </location>
</feature>
<organism evidence="2 3">
    <name type="scientific">Longibaculum muris</name>
    <dbReference type="NCBI Taxonomy" id="1796628"/>
    <lineage>
        <taxon>Bacteria</taxon>
        <taxon>Bacillati</taxon>
        <taxon>Bacillota</taxon>
        <taxon>Erysipelotrichia</taxon>
        <taxon>Erysipelotrichales</taxon>
        <taxon>Coprobacillaceae</taxon>
        <taxon>Longibaculum</taxon>
    </lineage>
</organism>
<dbReference type="EMBL" id="SMCQ01000016">
    <property type="protein sequence ID" value="TCV96532.1"/>
    <property type="molecule type" value="Genomic_DNA"/>
</dbReference>
<gene>
    <name evidence="2" type="ORF">EDD60_11628</name>
</gene>
<feature type="transmembrane region" description="Helical" evidence="1">
    <location>
        <begin position="235"/>
        <end position="258"/>
    </location>
</feature>
<sequence>MSMVLFKREWKSNYKIFLIFIAIMTLYESIIVAMYDPKLGESLNMMAESMPQLFAAFGMTDPGLTLLDFLTNYLYGFILIIIPLVYIMIMCHRLMARYIDKGSMAYLLATPHKRSDIFITQLCVLLSGVIGLIVYSVVLILGCSSMMFHESIDIAKFLMTNVGLLGVHFFFASFCYLTACSFNEVKLSIGIGAGVGVISILIQMLSQVSDKIEFLKYFTPLTLFDAKGLQVYDQQSLLCMAGLFALAVICIVIGCMNFSKRDLPL</sequence>
<comment type="caution">
    <text evidence="2">The sequence shown here is derived from an EMBL/GenBank/DDBJ whole genome shotgun (WGS) entry which is preliminary data.</text>
</comment>